<feature type="domain" description="HTH lysR-type" evidence="6">
    <location>
        <begin position="9"/>
        <end position="66"/>
    </location>
</feature>
<dbReference type="GO" id="GO:0003700">
    <property type="term" value="F:DNA-binding transcription factor activity"/>
    <property type="evidence" value="ECO:0007669"/>
    <property type="project" value="InterPro"/>
</dbReference>
<dbReference type="Pfam" id="PF00126">
    <property type="entry name" value="HTH_1"/>
    <property type="match status" value="1"/>
</dbReference>
<gene>
    <name evidence="7" type="ORF">SAMN05661109_01862</name>
</gene>
<dbReference type="InterPro" id="IPR036390">
    <property type="entry name" value="WH_DNA-bd_sf"/>
</dbReference>
<dbReference type="SUPFAM" id="SSF53850">
    <property type="entry name" value="Periplasmic binding protein-like II"/>
    <property type="match status" value="1"/>
</dbReference>
<dbReference type="EMBL" id="FOGQ01000008">
    <property type="protein sequence ID" value="SES10151.1"/>
    <property type="molecule type" value="Genomic_DNA"/>
</dbReference>
<keyword evidence="5" id="KW-0804">Transcription</keyword>
<dbReference type="STRING" id="1121357.SAMN05661109_01862"/>
<evidence type="ECO:0000313" key="8">
    <source>
        <dbReference type="Proteomes" id="UP000198929"/>
    </source>
</evidence>
<dbReference type="GO" id="GO:0032993">
    <property type="term" value="C:protein-DNA complex"/>
    <property type="evidence" value="ECO:0007669"/>
    <property type="project" value="TreeGrafter"/>
</dbReference>
<evidence type="ECO:0000313" key="7">
    <source>
        <dbReference type="EMBL" id="SES10151.1"/>
    </source>
</evidence>
<evidence type="ECO:0000256" key="4">
    <source>
        <dbReference type="ARBA" id="ARBA00023159"/>
    </source>
</evidence>
<organism evidence="7 8">
    <name type="scientific">Corynebacterium cystitidis DSM 20524</name>
    <dbReference type="NCBI Taxonomy" id="1121357"/>
    <lineage>
        <taxon>Bacteria</taxon>
        <taxon>Bacillati</taxon>
        <taxon>Actinomycetota</taxon>
        <taxon>Actinomycetes</taxon>
        <taxon>Mycobacteriales</taxon>
        <taxon>Corynebacteriaceae</taxon>
        <taxon>Corynebacterium</taxon>
    </lineage>
</organism>
<dbReference type="InterPro" id="IPR036388">
    <property type="entry name" value="WH-like_DNA-bd_sf"/>
</dbReference>
<keyword evidence="8" id="KW-1185">Reference proteome</keyword>
<dbReference type="Gene3D" id="3.40.190.10">
    <property type="entry name" value="Periplasmic binding protein-like II"/>
    <property type="match status" value="2"/>
</dbReference>
<keyword evidence="3 7" id="KW-0238">DNA-binding</keyword>
<dbReference type="PRINTS" id="PR00039">
    <property type="entry name" value="HTHLYSR"/>
</dbReference>
<dbReference type="PROSITE" id="PS50931">
    <property type="entry name" value="HTH_LYSR"/>
    <property type="match status" value="1"/>
</dbReference>
<keyword evidence="4" id="KW-0010">Activator</keyword>
<protein>
    <submittedName>
        <fullName evidence="7">DNA-binding transcriptional regulator, LysR family</fullName>
    </submittedName>
</protein>
<dbReference type="PANTHER" id="PTHR30346:SF28">
    <property type="entry name" value="HTH-TYPE TRANSCRIPTIONAL REGULATOR CYNR"/>
    <property type="match status" value="1"/>
</dbReference>
<name>A0A1H9ULH6_9CORY</name>
<comment type="similarity">
    <text evidence="1">Belongs to the LysR transcriptional regulatory family.</text>
</comment>
<dbReference type="Proteomes" id="UP000198929">
    <property type="component" value="Unassembled WGS sequence"/>
</dbReference>
<dbReference type="RefSeq" id="WP_092259449.1">
    <property type="nucleotide sequence ID" value="NZ_CP047199.1"/>
</dbReference>
<reference evidence="8" key="1">
    <citation type="submission" date="2016-10" db="EMBL/GenBank/DDBJ databases">
        <authorList>
            <person name="Varghese N."/>
            <person name="Submissions S."/>
        </authorList>
    </citation>
    <scope>NUCLEOTIDE SEQUENCE [LARGE SCALE GENOMIC DNA]</scope>
    <source>
        <strain evidence="8">DSM 20524</strain>
    </source>
</reference>
<evidence type="ECO:0000256" key="2">
    <source>
        <dbReference type="ARBA" id="ARBA00023015"/>
    </source>
</evidence>
<dbReference type="AlphaFoldDB" id="A0A1H9ULH6"/>
<sequence>MTNKATCEITLKQLEAFVATVNKGSFSGAAAELSRTQPTISKEIQRLEETLDVQLFDRDQGPATLTEEGHSLIKHARRIVADAHRFVDYAASLATGFPHTIHLACSPSLVNNLIPKLLQKMETTFPHVKLAVKEVGTGEVETVLEEQQADIGVCHCPREIPGFTVVPIGHDPLVLVGTQEIIDLVQDPADLSSLERTPLMSWPRDQHPEYYDELIRCCQQRNLDPLVIVGSAQLTGSKQYLLSQGRAFGVLPRDAIRGFDPSLTFITLGPDATVELGCLVPQRPHSGLVHIYEALRDLHQTLG</sequence>
<accession>A0A1H9ULH6</accession>
<evidence type="ECO:0000256" key="3">
    <source>
        <dbReference type="ARBA" id="ARBA00023125"/>
    </source>
</evidence>
<dbReference type="PANTHER" id="PTHR30346">
    <property type="entry name" value="TRANSCRIPTIONAL DUAL REGULATOR HCAR-RELATED"/>
    <property type="match status" value="1"/>
</dbReference>
<dbReference type="Pfam" id="PF03466">
    <property type="entry name" value="LysR_substrate"/>
    <property type="match status" value="1"/>
</dbReference>
<dbReference type="SUPFAM" id="SSF46785">
    <property type="entry name" value="Winged helix' DNA-binding domain"/>
    <property type="match status" value="1"/>
</dbReference>
<dbReference type="InterPro" id="IPR000847">
    <property type="entry name" value="LysR_HTH_N"/>
</dbReference>
<dbReference type="GO" id="GO:0003677">
    <property type="term" value="F:DNA binding"/>
    <property type="evidence" value="ECO:0007669"/>
    <property type="project" value="UniProtKB-KW"/>
</dbReference>
<evidence type="ECO:0000259" key="6">
    <source>
        <dbReference type="PROSITE" id="PS50931"/>
    </source>
</evidence>
<keyword evidence="2" id="KW-0805">Transcription regulation</keyword>
<evidence type="ECO:0000256" key="1">
    <source>
        <dbReference type="ARBA" id="ARBA00009437"/>
    </source>
</evidence>
<proteinExistence type="inferred from homology"/>
<dbReference type="Gene3D" id="1.10.10.10">
    <property type="entry name" value="Winged helix-like DNA-binding domain superfamily/Winged helix DNA-binding domain"/>
    <property type="match status" value="1"/>
</dbReference>
<dbReference type="FunFam" id="1.10.10.10:FF:000001">
    <property type="entry name" value="LysR family transcriptional regulator"/>
    <property type="match status" value="1"/>
</dbReference>
<evidence type="ECO:0000256" key="5">
    <source>
        <dbReference type="ARBA" id="ARBA00023163"/>
    </source>
</evidence>
<dbReference type="InterPro" id="IPR005119">
    <property type="entry name" value="LysR_subst-bd"/>
</dbReference>